<feature type="transmembrane region" description="Helical" evidence="1">
    <location>
        <begin position="39"/>
        <end position="58"/>
    </location>
</feature>
<reference evidence="2" key="2">
    <citation type="submission" date="2021-04" db="EMBL/GenBank/DDBJ databases">
        <authorList>
            <person name="Gilroy R."/>
        </authorList>
    </citation>
    <scope>NUCLEOTIDE SEQUENCE</scope>
    <source>
        <strain evidence="2">ChiHjej12B11-9195</strain>
    </source>
</reference>
<evidence type="ECO:0000256" key="1">
    <source>
        <dbReference type="SAM" id="Phobius"/>
    </source>
</evidence>
<proteinExistence type="predicted"/>
<sequence>NKEVMKKMFTSKFYWLGVITALTGFIMLGYHGYKHNELFIPGLALFLIGFAIHGYNTIRAMVMMRRSPKEK</sequence>
<feature type="transmembrane region" description="Helical" evidence="1">
    <location>
        <begin position="12"/>
        <end position="33"/>
    </location>
</feature>
<reference evidence="2" key="1">
    <citation type="journal article" date="2021" name="PeerJ">
        <title>Extensive microbial diversity within the chicken gut microbiome revealed by metagenomics and culture.</title>
        <authorList>
            <person name="Gilroy R."/>
            <person name="Ravi A."/>
            <person name="Getino M."/>
            <person name="Pursley I."/>
            <person name="Horton D.L."/>
            <person name="Alikhan N.F."/>
            <person name="Baker D."/>
            <person name="Gharbi K."/>
            <person name="Hall N."/>
            <person name="Watson M."/>
            <person name="Adriaenssens E.M."/>
            <person name="Foster-Nyarko E."/>
            <person name="Jarju S."/>
            <person name="Secka A."/>
            <person name="Antonio M."/>
            <person name="Oren A."/>
            <person name="Chaudhuri R.R."/>
            <person name="La Ragione R."/>
            <person name="Hildebrand F."/>
            <person name="Pallen M.J."/>
        </authorList>
    </citation>
    <scope>NUCLEOTIDE SEQUENCE</scope>
    <source>
        <strain evidence="2">ChiHjej12B11-9195</strain>
    </source>
</reference>
<dbReference type="EMBL" id="DXCN01000057">
    <property type="protein sequence ID" value="HIY95497.1"/>
    <property type="molecule type" value="Genomic_DNA"/>
</dbReference>
<comment type="caution">
    <text evidence="2">The sequence shown here is derived from an EMBL/GenBank/DDBJ whole genome shotgun (WGS) entry which is preliminary data.</text>
</comment>
<evidence type="ECO:0000313" key="3">
    <source>
        <dbReference type="Proteomes" id="UP000824134"/>
    </source>
</evidence>
<organism evidence="2 3">
    <name type="scientific">Candidatus Rothia avicola</name>
    <dbReference type="NCBI Taxonomy" id="2840478"/>
    <lineage>
        <taxon>Bacteria</taxon>
        <taxon>Bacillati</taxon>
        <taxon>Actinomycetota</taxon>
        <taxon>Actinomycetes</taxon>
        <taxon>Micrococcales</taxon>
        <taxon>Micrococcaceae</taxon>
        <taxon>Rothia</taxon>
    </lineage>
</organism>
<protein>
    <submittedName>
        <fullName evidence="2">Uncharacterized protein</fullName>
    </submittedName>
</protein>
<keyword evidence="1" id="KW-1133">Transmembrane helix</keyword>
<dbReference type="AlphaFoldDB" id="A0A9D1ZS75"/>
<name>A0A9D1ZS75_9MICC</name>
<keyword evidence="1" id="KW-0472">Membrane</keyword>
<evidence type="ECO:0000313" key="2">
    <source>
        <dbReference type="EMBL" id="HIY95497.1"/>
    </source>
</evidence>
<gene>
    <name evidence="2" type="ORF">H9821_07540</name>
</gene>
<keyword evidence="1" id="KW-0812">Transmembrane</keyword>
<accession>A0A9D1ZS75</accession>
<feature type="non-terminal residue" evidence="2">
    <location>
        <position position="1"/>
    </location>
</feature>
<dbReference type="Proteomes" id="UP000824134">
    <property type="component" value="Unassembled WGS sequence"/>
</dbReference>